<comment type="subcellular location">
    <subcellularLocation>
        <location evidence="1">Membrane</location>
    </subcellularLocation>
</comment>
<feature type="chain" id="PRO_5024296684" evidence="3">
    <location>
        <begin position="23"/>
        <end position="402"/>
    </location>
</feature>
<feature type="domain" description="Bacterial surface antigen (D15)" evidence="4">
    <location>
        <begin position="218"/>
        <end position="292"/>
    </location>
</feature>
<dbReference type="SUPFAM" id="SSF56935">
    <property type="entry name" value="Porins"/>
    <property type="match status" value="1"/>
</dbReference>
<accession>A0A5Q0TKL1</accession>
<dbReference type="Pfam" id="PF01103">
    <property type="entry name" value="Omp85"/>
    <property type="match status" value="1"/>
</dbReference>
<name>A0A5Q0TKL1_9VIBR</name>
<organism evidence="5 6">
    <name type="scientific">Vibrio algicola</name>
    <dbReference type="NCBI Taxonomy" id="2662262"/>
    <lineage>
        <taxon>Bacteria</taxon>
        <taxon>Pseudomonadati</taxon>
        <taxon>Pseudomonadota</taxon>
        <taxon>Gammaproteobacteria</taxon>
        <taxon>Vibrionales</taxon>
        <taxon>Vibrionaceae</taxon>
        <taxon>Vibrio</taxon>
    </lineage>
</organism>
<dbReference type="Gene3D" id="2.40.160.50">
    <property type="entry name" value="membrane protein fhac: a member of the omp85/tpsb transporter family"/>
    <property type="match status" value="1"/>
</dbReference>
<feature type="signal peptide" evidence="3">
    <location>
        <begin position="1"/>
        <end position="22"/>
    </location>
</feature>
<keyword evidence="6" id="KW-1185">Reference proteome</keyword>
<keyword evidence="3" id="KW-0732">Signal</keyword>
<evidence type="ECO:0000313" key="5">
    <source>
        <dbReference type="EMBL" id="QGA65999.1"/>
    </source>
</evidence>
<protein>
    <submittedName>
        <fullName evidence="5">BamA/TamA family outer membrane protein</fullName>
    </submittedName>
</protein>
<dbReference type="Proteomes" id="UP000348942">
    <property type="component" value="Chromosome 1"/>
</dbReference>
<dbReference type="AlphaFoldDB" id="A0A5Q0TKL1"/>
<dbReference type="RefSeq" id="WP_153448136.1">
    <property type="nucleotide sequence ID" value="NZ_CP045699.1"/>
</dbReference>
<evidence type="ECO:0000259" key="4">
    <source>
        <dbReference type="Pfam" id="PF01103"/>
    </source>
</evidence>
<dbReference type="EMBL" id="CP045699">
    <property type="protein sequence ID" value="QGA65999.1"/>
    <property type="molecule type" value="Genomic_DNA"/>
</dbReference>
<proteinExistence type="predicted"/>
<gene>
    <name evidence="5" type="ORF">GFB47_03845</name>
</gene>
<evidence type="ECO:0000313" key="6">
    <source>
        <dbReference type="Proteomes" id="UP000348942"/>
    </source>
</evidence>
<dbReference type="InterPro" id="IPR000184">
    <property type="entry name" value="Bac_surfAg_D15"/>
</dbReference>
<evidence type="ECO:0000256" key="2">
    <source>
        <dbReference type="ARBA" id="ARBA00023136"/>
    </source>
</evidence>
<evidence type="ECO:0000256" key="3">
    <source>
        <dbReference type="SAM" id="SignalP"/>
    </source>
</evidence>
<evidence type="ECO:0000256" key="1">
    <source>
        <dbReference type="ARBA" id="ARBA00004370"/>
    </source>
</evidence>
<sequence>MNKIHPLILACATTLFASYSSASFFDSHDGQFDLGHHIAENAYGFLPVPILITEPAVGVGGGVAGLFLHEDEQAKEKRKQAALAAVDGGAQLVPAAMTLVGAAGTENGSWFAFAGHRHSWLKDSIRYTGGLGVGEAKLDIYQPIQFDGVGPLPAIDTLRFGTTTQVAGLMQKLQFRVKDTPLMLGAKQVLAVSSVDLNFYGKLGQAIDKLSQHFDLEQLGNTSVTSGLGLVVDYDTRDNLFYPTQGYQLSAEYMAYDEAIGSDYNYQNLSLNGQVYFPLGDAWNLAFAGNYQHFSSDDRLITPTAKPYVALRGVSSYRYQGDEILTVQTQLSYDIDNRWKVSAFYGHGVAQQRNSEDALNQVDAYGVGFRYHIARRYGLRLGVDIAFSDQESALYFNIGSGL</sequence>
<keyword evidence="2" id="KW-0472">Membrane</keyword>
<dbReference type="GO" id="GO:0019867">
    <property type="term" value="C:outer membrane"/>
    <property type="evidence" value="ECO:0007669"/>
    <property type="project" value="InterPro"/>
</dbReference>
<reference evidence="5 6" key="1">
    <citation type="submission" date="2019-10" db="EMBL/GenBank/DDBJ databases">
        <title>Vibrio sp. nov., isolated from Coralline algae surface.</title>
        <authorList>
            <person name="Geng Y."/>
            <person name="Zhang X."/>
        </authorList>
    </citation>
    <scope>NUCLEOTIDE SEQUENCE [LARGE SCALE GENOMIC DNA]</scope>
    <source>
        <strain evidence="5 6">SM1977</strain>
    </source>
</reference>